<protein>
    <recommendedName>
        <fullName evidence="3">Type IV toxin-antitoxin system AbiEi family antitoxin domain-containing protein</fullName>
    </recommendedName>
</protein>
<organism evidence="1 2">
    <name type="scientific">Candidatus Phosphoribacter hodrii</name>
    <dbReference type="NCBI Taxonomy" id="2953743"/>
    <lineage>
        <taxon>Bacteria</taxon>
        <taxon>Bacillati</taxon>
        <taxon>Actinomycetota</taxon>
        <taxon>Actinomycetes</taxon>
        <taxon>Micrococcales</taxon>
        <taxon>Dermatophilaceae</taxon>
        <taxon>Candidatus Phosphoribacter</taxon>
    </lineage>
</organism>
<dbReference type="EMBL" id="JADIXZ010000005">
    <property type="protein sequence ID" value="MBK6301788.1"/>
    <property type="molecule type" value="Genomic_DNA"/>
</dbReference>
<dbReference type="AlphaFoldDB" id="A0A935CEB3"/>
<evidence type="ECO:0000313" key="2">
    <source>
        <dbReference type="Proteomes" id="UP000718281"/>
    </source>
</evidence>
<sequence>MTLEQEVATGQWGIVSRAQLSAAGMSPEAIRWRAARQWRSLLPGVYAIEPGRLGVHQAAMAAQLYVGPSGLLGGSSAARLHGVESVRLTGLIDVVVPMNGRTRTIGHVRITRTRISEPVPHHHGSLRLMSPARAVAEALRRMPTDEVAAEVAIEAVQRRIAALDDLRHWTSLLGRAGSARAERALSVVASGAWSVPEHRLAHAVTGVKGLPGLWLNPTLRDEHGAPLISPDLWFDEVALAVMVHSRRYHSTGDQWDATVTSDAELSAAGVVVVGVTPHQISRAMPEVLARIARAYAAASRRPRPGVKAVPRGRDGVRLVG</sequence>
<gene>
    <name evidence="1" type="ORF">IPF40_12340</name>
</gene>
<reference evidence="1 2" key="1">
    <citation type="submission" date="2020-10" db="EMBL/GenBank/DDBJ databases">
        <title>Connecting structure to function with the recovery of over 1000 high-quality activated sludge metagenome-assembled genomes encoding full-length rRNA genes using long-read sequencing.</title>
        <authorList>
            <person name="Singleton C.M."/>
            <person name="Petriglieri F."/>
            <person name="Kristensen J.M."/>
            <person name="Kirkegaard R.H."/>
            <person name="Michaelsen T.Y."/>
            <person name="Andersen M.H."/>
            <person name="Karst S.M."/>
            <person name="Dueholm M.S."/>
            <person name="Nielsen P.H."/>
            <person name="Albertsen M."/>
        </authorList>
    </citation>
    <scope>NUCLEOTIDE SEQUENCE [LARGE SCALE GENOMIC DNA]</scope>
    <source>
        <strain evidence="1">AalE_18-Q3-R2-46_BAT3C.188</strain>
    </source>
</reference>
<evidence type="ECO:0000313" key="1">
    <source>
        <dbReference type="EMBL" id="MBK6301788.1"/>
    </source>
</evidence>
<accession>A0A935CEB3</accession>
<proteinExistence type="predicted"/>
<comment type="caution">
    <text evidence="1">The sequence shown here is derived from an EMBL/GenBank/DDBJ whole genome shotgun (WGS) entry which is preliminary data.</text>
</comment>
<dbReference type="Proteomes" id="UP000718281">
    <property type="component" value="Unassembled WGS sequence"/>
</dbReference>
<evidence type="ECO:0008006" key="3">
    <source>
        <dbReference type="Google" id="ProtNLM"/>
    </source>
</evidence>
<name>A0A935CEB3_9MICO</name>